<keyword evidence="6" id="KW-1185">Reference proteome</keyword>
<accession>A0ABP6N5W4</accession>
<reference evidence="6" key="1">
    <citation type="journal article" date="2019" name="Int. J. Syst. Evol. Microbiol.">
        <title>The Global Catalogue of Microorganisms (GCM) 10K type strain sequencing project: providing services to taxonomists for standard genome sequencing and annotation.</title>
        <authorList>
            <consortium name="The Broad Institute Genomics Platform"/>
            <consortium name="The Broad Institute Genome Sequencing Center for Infectious Disease"/>
            <person name="Wu L."/>
            <person name="Ma J."/>
        </authorList>
    </citation>
    <scope>NUCLEOTIDE SEQUENCE [LARGE SCALE GENOMIC DNA]</scope>
    <source>
        <strain evidence="6">JCM 9373</strain>
    </source>
</reference>
<name>A0ABP6N5W4_9ACTN</name>
<dbReference type="InterPro" id="IPR011650">
    <property type="entry name" value="Peptidase_M20_dimer"/>
</dbReference>
<feature type="domain" description="Peptidase M20 dimerisation" evidence="4">
    <location>
        <begin position="240"/>
        <end position="396"/>
    </location>
</feature>
<proteinExistence type="predicted"/>
<dbReference type="PANTHER" id="PTHR43270:SF12">
    <property type="entry name" value="SUCCINYL-DIAMINOPIMELATE DESUCCINYLASE"/>
    <property type="match status" value="1"/>
</dbReference>
<dbReference type="Gene3D" id="3.30.70.360">
    <property type="match status" value="1"/>
</dbReference>
<dbReference type="Gene3D" id="3.40.630.10">
    <property type="entry name" value="Zn peptidases"/>
    <property type="match status" value="1"/>
</dbReference>
<evidence type="ECO:0000313" key="5">
    <source>
        <dbReference type="EMBL" id="GAA3137527.1"/>
    </source>
</evidence>
<dbReference type="InterPro" id="IPR051458">
    <property type="entry name" value="Cyt/Met_Dipeptidase"/>
</dbReference>
<evidence type="ECO:0000313" key="6">
    <source>
        <dbReference type="Proteomes" id="UP001500320"/>
    </source>
</evidence>
<evidence type="ECO:0000256" key="1">
    <source>
        <dbReference type="ARBA" id="ARBA00022670"/>
    </source>
</evidence>
<protein>
    <submittedName>
        <fullName evidence="5">Dipeptidase</fullName>
    </submittedName>
</protein>
<gene>
    <name evidence="5" type="ORF">GCM10010466_30550</name>
</gene>
<comment type="caution">
    <text evidence="5">The sequence shown here is derived from an EMBL/GenBank/DDBJ whole genome shotgun (WGS) entry which is preliminary data.</text>
</comment>
<dbReference type="Proteomes" id="UP001500320">
    <property type="component" value="Unassembled WGS sequence"/>
</dbReference>
<keyword evidence="3" id="KW-0378">Hydrolase</keyword>
<evidence type="ECO:0000256" key="3">
    <source>
        <dbReference type="ARBA" id="ARBA00022801"/>
    </source>
</evidence>
<evidence type="ECO:0000259" key="4">
    <source>
        <dbReference type="Pfam" id="PF07687"/>
    </source>
</evidence>
<organism evidence="5 6">
    <name type="scientific">Planomonospora alba</name>
    <dbReference type="NCBI Taxonomy" id="161354"/>
    <lineage>
        <taxon>Bacteria</taxon>
        <taxon>Bacillati</taxon>
        <taxon>Actinomycetota</taxon>
        <taxon>Actinomycetes</taxon>
        <taxon>Streptosporangiales</taxon>
        <taxon>Streptosporangiaceae</taxon>
        <taxon>Planomonospora</taxon>
    </lineage>
</organism>
<dbReference type="Pfam" id="PF07687">
    <property type="entry name" value="M20_dimer"/>
    <property type="match status" value="1"/>
</dbReference>
<dbReference type="SUPFAM" id="SSF53187">
    <property type="entry name" value="Zn-dependent exopeptidases"/>
    <property type="match status" value="1"/>
</dbReference>
<dbReference type="InterPro" id="IPR002933">
    <property type="entry name" value="Peptidase_M20"/>
</dbReference>
<keyword evidence="1" id="KW-0645">Protease</keyword>
<dbReference type="NCBIfam" id="NF005914">
    <property type="entry name" value="PRK07907.1"/>
    <property type="match status" value="1"/>
</dbReference>
<dbReference type="PANTHER" id="PTHR43270">
    <property type="entry name" value="BETA-ALA-HIS DIPEPTIDASE"/>
    <property type="match status" value="1"/>
</dbReference>
<keyword evidence="2" id="KW-0479">Metal-binding</keyword>
<sequence length="510" mass="55753">MRRDEDATASSFPDFLVKRQIATVGTGGCAPSIAVMTADDGRTGDEAVHRFLREYREEFLRELGDWVRIASISSMPEHGADLLRSANWLTGRLREIGFPAVELWQTRDGMPAVHAAWCREPDAPTVLVYSHHDVRAVHADTWGESLPFEPQVRDGKMYGRGASDAKGQILAHLWGLRAHLAATGRDAPPVNLKLLVEGEEEIGSPHLAALLDDHREELAADLVVLSDTMMWSPQAPALCTGLRGMLSAKLQVFGPYRDVHSGAVSGAAPNPCAELCKLMAQLYDERGRVTLPGFYDRVTELSAEERDRINALPYSDADWLERTETRTVGGEDGHSVLERVWTRPAVEILAFIGGDPVGASRGAIPSVASVDLNLRLVPDQRVAEVAEQLRAWVAERISDKVDYQLDVSLEAAQEPYRTPPGHPALEALGRAMERGFGVPVAGEMRNGGGAPAQLLHTSLDAPVVFFGTGLPTDRWHDSDERVEVDMLLKGAATMAFFWPELAETLAGRRG</sequence>
<evidence type="ECO:0000256" key="2">
    <source>
        <dbReference type="ARBA" id="ARBA00022723"/>
    </source>
</evidence>
<dbReference type="Pfam" id="PF01546">
    <property type="entry name" value="Peptidase_M20"/>
    <property type="match status" value="1"/>
</dbReference>
<dbReference type="EMBL" id="BAAAUT010000022">
    <property type="protein sequence ID" value="GAA3137527.1"/>
    <property type="molecule type" value="Genomic_DNA"/>
</dbReference>